<name>A0AAN7PWX4_9MYRT</name>
<dbReference type="PANTHER" id="PTHR15319">
    <property type="entry name" value="TATA BOX-BINDING PROTEIN ASSOCIATED FACTOR RNA POLYMERASE I SUBUNIT C"/>
    <property type="match status" value="1"/>
</dbReference>
<sequence length="879" mass="99300">MDVLQEFRSQFPILSAFRTPPLISQNPSLGPLHFDPVPDSIKPILSSPTLIIPQSFPPQLSLPRFIETTAAVPRSAAKSISSLFGPQMDGVASTAFSHNRLQLLRCPITGLVAALFPTGENSDQLGFVTLDKEFQVQVSEDGNIFKSSKRFSQSIVQILVNPIGDENLPPDMDAIIGYVMACTTYSAHWFAVKSIFETWKLKLVYLSSKVFGSSAIAGACWCSQLPELSAVLLEDGSLFQFDLEPRLCMDWDKEMLDHPKIGVCRLKVCWNDLCDKSTTKFLGCEFSWHPNILIVSHSHAVYSVDFRSDPCNVSCVAKVGTSDAYATDKKDHFVAMSTGPDGFHFVLASKKLLILCDLRKPLKPVLQWVHSIDEPCYINVFKLSQLRSASQDDAYRWASESGFCILLGSFWNCDFSLFCFGPNPPSMNGGCVSKLSEQCRSFCAWELPSELLLASWKCHSGSGLVKDELSKDNIPKWIDWQKKKDIVLGFSILSGSLSPVLDQFGGFTVIRLMSCGKLEAQRYHASWEPVRNVEEVEGTSTQIPKNELSKFSFEEGYKFAKRFNYVKLDYLKAFLKGNLSSLLHLDLKNSTHSPLEKDLYNPEHHAILCKMLERCDSTQSSSSSKFDMVLNDVSLPTTIREIELRRIWMKLPIRLLQLAFSSYSEFLEVQHGIIDFYHDFPVVSESKQLPPFLLRKPSHRSNKWSQQVQRGDTDIVGPIVPLPVLSSFHMLHGGLECETDDDGFHMQCDEVMKVIVECSRPESSPDIPEDHVVSLMDDRDEKWIESQYPKKQFLLHELGAFKPHHDRLVSKVSAHDHVQEGSQGSSGLEMFDDLCPIMLRFRDTSPTEFTPQKSLAYKVLKNQFVKRQETVIHQQRDNF</sequence>
<keyword evidence="2" id="KW-1185">Reference proteome</keyword>
<dbReference type="AlphaFoldDB" id="A0AAN7PWX4"/>
<evidence type="ECO:0000313" key="2">
    <source>
        <dbReference type="Proteomes" id="UP001345219"/>
    </source>
</evidence>
<dbReference type="GO" id="GO:0001650">
    <property type="term" value="C:fibrillar center"/>
    <property type="evidence" value="ECO:0007669"/>
    <property type="project" value="TreeGrafter"/>
</dbReference>
<dbReference type="InterPro" id="IPR038801">
    <property type="entry name" value="TAF1C"/>
</dbReference>
<proteinExistence type="predicted"/>
<accession>A0AAN7PWX4</accession>
<dbReference type="PANTHER" id="PTHR15319:SF1">
    <property type="entry name" value="TATA BOX-BINDING PROTEIN-ASSOCIATED FACTOR RNA POLYMERASE I SUBUNIT C"/>
    <property type="match status" value="1"/>
</dbReference>
<dbReference type="GO" id="GO:0001164">
    <property type="term" value="F:RNA polymerase I core promoter sequence-specific DNA binding"/>
    <property type="evidence" value="ECO:0007669"/>
    <property type="project" value="TreeGrafter"/>
</dbReference>
<dbReference type="Proteomes" id="UP001345219">
    <property type="component" value="Chromosome 8"/>
</dbReference>
<protein>
    <submittedName>
        <fullName evidence="1">Uncharacterized protein</fullName>
    </submittedName>
</protein>
<gene>
    <name evidence="1" type="ORF">SAY87_009384</name>
</gene>
<reference evidence="1 2" key="1">
    <citation type="journal article" date="2023" name="Hortic Res">
        <title>Pangenome of water caltrop reveals structural variations and asymmetric subgenome divergence after allopolyploidization.</title>
        <authorList>
            <person name="Zhang X."/>
            <person name="Chen Y."/>
            <person name="Wang L."/>
            <person name="Yuan Y."/>
            <person name="Fang M."/>
            <person name="Shi L."/>
            <person name="Lu R."/>
            <person name="Comes H.P."/>
            <person name="Ma Y."/>
            <person name="Chen Y."/>
            <person name="Huang G."/>
            <person name="Zhou Y."/>
            <person name="Zheng Z."/>
            <person name="Qiu Y."/>
        </authorList>
    </citation>
    <scope>NUCLEOTIDE SEQUENCE [LARGE SCALE GENOMIC DNA]</scope>
    <source>
        <tissue evidence="1">Roots</tissue>
    </source>
</reference>
<comment type="caution">
    <text evidence="1">The sequence shown here is derived from an EMBL/GenBank/DDBJ whole genome shotgun (WGS) entry which is preliminary data.</text>
</comment>
<dbReference type="EMBL" id="JAXIOK010000014">
    <property type="protein sequence ID" value="KAK4755627.1"/>
    <property type="molecule type" value="Genomic_DNA"/>
</dbReference>
<evidence type="ECO:0000313" key="1">
    <source>
        <dbReference type="EMBL" id="KAK4755627.1"/>
    </source>
</evidence>
<organism evidence="1 2">
    <name type="scientific">Trapa incisa</name>
    <dbReference type="NCBI Taxonomy" id="236973"/>
    <lineage>
        <taxon>Eukaryota</taxon>
        <taxon>Viridiplantae</taxon>
        <taxon>Streptophyta</taxon>
        <taxon>Embryophyta</taxon>
        <taxon>Tracheophyta</taxon>
        <taxon>Spermatophyta</taxon>
        <taxon>Magnoliopsida</taxon>
        <taxon>eudicotyledons</taxon>
        <taxon>Gunneridae</taxon>
        <taxon>Pentapetalae</taxon>
        <taxon>rosids</taxon>
        <taxon>malvids</taxon>
        <taxon>Myrtales</taxon>
        <taxon>Lythraceae</taxon>
        <taxon>Trapa</taxon>
    </lineage>
</organism>